<comment type="caution">
    <text evidence="1">The sequence shown here is derived from an EMBL/GenBank/DDBJ whole genome shotgun (WGS) entry which is preliminary data.</text>
</comment>
<reference evidence="1 2" key="1">
    <citation type="submission" date="2021-03" db="EMBL/GenBank/DDBJ databases">
        <title>Genomic Encyclopedia of Type Strains, Phase IV (KMG-IV): sequencing the most valuable type-strain genomes for metagenomic binning, comparative biology and taxonomic classification.</title>
        <authorList>
            <person name="Goeker M."/>
        </authorList>
    </citation>
    <scope>NUCLEOTIDE SEQUENCE [LARGE SCALE GENOMIC DNA]</scope>
    <source>
        <strain evidence="1 2">DSM 6139</strain>
    </source>
</reference>
<keyword evidence="2" id="KW-1185">Reference proteome</keyword>
<proteinExistence type="predicted"/>
<dbReference type="Pfam" id="PF20181">
    <property type="entry name" value="DUF6544"/>
    <property type="match status" value="1"/>
</dbReference>
<organism evidence="1 2">
    <name type="scientific">Youngiibacter multivorans</name>
    <dbReference type="NCBI Taxonomy" id="937251"/>
    <lineage>
        <taxon>Bacteria</taxon>
        <taxon>Bacillati</taxon>
        <taxon>Bacillota</taxon>
        <taxon>Clostridia</taxon>
        <taxon>Eubacteriales</taxon>
        <taxon>Clostridiaceae</taxon>
        <taxon>Youngiibacter</taxon>
    </lineage>
</organism>
<gene>
    <name evidence="1" type="ORF">J2Z34_002247</name>
</gene>
<dbReference type="EMBL" id="JAGGKC010000019">
    <property type="protein sequence ID" value="MBP1919751.1"/>
    <property type="molecule type" value="Genomic_DNA"/>
</dbReference>
<protein>
    <recommendedName>
        <fullName evidence="3">DUF4166 domain-containing protein</fullName>
    </recommendedName>
</protein>
<sequence length="262" mass="29256">MSKVSKTYQKRTEDEMRLKEAWDGKGMIDSASLPEPVRRHLRLCGYEGRRLPVAGSVIWKESSIRFGPDKPWTSLVTKQFNSCVTPFRAAYMKTRMFGILPFEGLDLCIGGTGSMLGKLAGVINVLDEKGVEFDTSGLVTLLAEATMIPGMLLMPYISWGKAEGSTVNASMTLKGITVGGRFIFGEDGLFRIFESDDRYYANPKGGNEIRPWKVECERYDEADGIKFQSHVTASWQLPEGRYEYWRGTIERVESGSGGVLFS</sequence>
<evidence type="ECO:0000313" key="1">
    <source>
        <dbReference type="EMBL" id="MBP1919751.1"/>
    </source>
</evidence>
<dbReference type="RefSeq" id="WP_209459946.1">
    <property type="nucleotide sequence ID" value="NZ_JAGGKC010000019.1"/>
</dbReference>
<dbReference type="Proteomes" id="UP001519271">
    <property type="component" value="Unassembled WGS sequence"/>
</dbReference>
<name>A0ABS4G5E4_9CLOT</name>
<dbReference type="InterPro" id="IPR046674">
    <property type="entry name" value="DUF6544"/>
</dbReference>
<evidence type="ECO:0008006" key="3">
    <source>
        <dbReference type="Google" id="ProtNLM"/>
    </source>
</evidence>
<accession>A0ABS4G5E4</accession>
<evidence type="ECO:0000313" key="2">
    <source>
        <dbReference type="Proteomes" id="UP001519271"/>
    </source>
</evidence>